<keyword evidence="18" id="KW-1185">Reference proteome</keyword>
<dbReference type="SUPFAM" id="SSF56601">
    <property type="entry name" value="beta-lactamase/transpeptidase-like"/>
    <property type="match status" value="1"/>
</dbReference>
<dbReference type="EMBL" id="RXNV01000020">
    <property type="protein sequence ID" value="RTR26621.1"/>
    <property type="molecule type" value="Genomic_DNA"/>
</dbReference>
<evidence type="ECO:0000256" key="10">
    <source>
        <dbReference type="ARBA" id="ARBA00022984"/>
    </source>
</evidence>
<evidence type="ECO:0000259" key="16">
    <source>
        <dbReference type="Pfam" id="PF03717"/>
    </source>
</evidence>
<evidence type="ECO:0000256" key="3">
    <source>
        <dbReference type="ARBA" id="ARBA00022475"/>
    </source>
</evidence>
<dbReference type="InterPro" id="IPR012338">
    <property type="entry name" value="Beta-lactam/transpept-like"/>
</dbReference>
<comment type="cofactor">
    <cofactor evidence="14">
        <name>Zn(2+)</name>
        <dbReference type="ChEBI" id="CHEBI:29105"/>
    </cofactor>
    <text evidence="14">Binds one Zn(2+) ion per subunit.</text>
</comment>
<keyword evidence="3 14" id="KW-1003">Cell membrane</keyword>
<evidence type="ECO:0000256" key="1">
    <source>
        <dbReference type="ARBA" id="ARBA00004167"/>
    </source>
</evidence>
<evidence type="ECO:0000313" key="17">
    <source>
        <dbReference type="EMBL" id="RTR26621.1"/>
    </source>
</evidence>
<keyword evidence="4 14" id="KW-0997">Cell inner membrane</keyword>
<dbReference type="HAMAP" id="MF_02081">
    <property type="entry name" value="MrdA_transpept"/>
    <property type="match status" value="1"/>
</dbReference>
<dbReference type="GO" id="GO:0071555">
    <property type="term" value="P:cell wall organization"/>
    <property type="evidence" value="ECO:0007669"/>
    <property type="project" value="UniProtKB-KW"/>
</dbReference>
<dbReference type="GO" id="GO:0009002">
    <property type="term" value="F:serine-type D-Ala-D-Ala carboxypeptidase activity"/>
    <property type="evidence" value="ECO:0007669"/>
    <property type="project" value="UniProtKB-UniRule"/>
</dbReference>
<dbReference type="GO" id="GO:0008270">
    <property type="term" value="F:zinc ion binding"/>
    <property type="evidence" value="ECO:0007669"/>
    <property type="project" value="UniProtKB-UniRule"/>
</dbReference>
<dbReference type="GO" id="GO:0006508">
    <property type="term" value="P:proteolysis"/>
    <property type="evidence" value="ECO:0007669"/>
    <property type="project" value="UniProtKB-KW"/>
</dbReference>
<keyword evidence="9 14" id="KW-0133">Cell shape</keyword>
<comment type="similarity">
    <text evidence="14">Belongs to the transpeptidase family. MrdA subfamily.</text>
</comment>
<keyword evidence="6 14" id="KW-0645">Protease</keyword>
<dbReference type="OrthoDB" id="9766847at2"/>
<dbReference type="GO" id="GO:0071972">
    <property type="term" value="F:peptidoglycan L,D-transpeptidase activity"/>
    <property type="evidence" value="ECO:0007669"/>
    <property type="project" value="TreeGrafter"/>
</dbReference>
<comment type="catalytic activity">
    <reaction evidence="14">
        <text>Preferential cleavage: (Ac)2-L-Lys-D-Ala-|-D-Ala. Also transpeptidation of peptidyl-alanyl moieties that are N-acyl substituents of D-alanine.</text>
        <dbReference type="EC" id="3.4.16.4"/>
    </reaction>
</comment>
<keyword evidence="12 14" id="KW-0472">Membrane</keyword>
<comment type="pathway">
    <text evidence="14">Cell wall biogenesis; peptidoglycan biosynthesis.</text>
</comment>
<evidence type="ECO:0000256" key="13">
    <source>
        <dbReference type="ARBA" id="ARBA00023316"/>
    </source>
</evidence>
<feature type="transmembrane region" description="Helical" evidence="14">
    <location>
        <begin position="23"/>
        <end position="42"/>
    </location>
</feature>
<dbReference type="AlphaFoldDB" id="A0A431VTZ8"/>
<evidence type="ECO:0000256" key="11">
    <source>
        <dbReference type="ARBA" id="ARBA00022989"/>
    </source>
</evidence>
<keyword evidence="13 14" id="KW-0961">Cell wall biogenesis/degradation</keyword>
<keyword evidence="7 14" id="KW-0812">Transmembrane</keyword>
<dbReference type="Pfam" id="PF03717">
    <property type="entry name" value="PBP_dimer"/>
    <property type="match status" value="1"/>
</dbReference>
<evidence type="ECO:0000256" key="6">
    <source>
        <dbReference type="ARBA" id="ARBA00022670"/>
    </source>
</evidence>
<dbReference type="InterPro" id="IPR050515">
    <property type="entry name" value="Beta-lactam/transpept"/>
</dbReference>
<keyword evidence="11 14" id="KW-1133">Transmembrane helix</keyword>
<name>A0A431VTZ8_9GAMM</name>
<comment type="caution">
    <text evidence="17">The sequence shown here is derived from an EMBL/GenBank/DDBJ whole genome shotgun (WGS) entry which is preliminary data.</text>
</comment>
<dbReference type="Pfam" id="PF00905">
    <property type="entry name" value="Transpeptidase"/>
    <property type="match status" value="1"/>
</dbReference>
<evidence type="ECO:0000313" key="18">
    <source>
        <dbReference type="Proteomes" id="UP000282060"/>
    </source>
</evidence>
<dbReference type="InterPro" id="IPR005311">
    <property type="entry name" value="PBP_dimer"/>
</dbReference>
<feature type="binding site" evidence="14">
    <location>
        <position position="371"/>
    </location>
    <ligand>
        <name>Zn(2+)</name>
        <dbReference type="ChEBI" id="CHEBI:29105"/>
    </ligand>
</feature>
<dbReference type="NCBIfam" id="TIGR03423">
    <property type="entry name" value="pbp2_mrdA"/>
    <property type="match status" value="1"/>
</dbReference>
<evidence type="ECO:0000256" key="7">
    <source>
        <dbReference type="ARBA" id="ARBA00022692"/>
    </source>
</evidence>
<dbReference type="InterPro" id="IPR017790">
    <property type="entry name" value="Penicillin-binding_protein_2"/>
</dbReference>
<keyword evidence="10 14" id="KW-0573">Peptidoglycan synthesis</keyword>
<dbReference type="PANTHER" id="PTHR30627:SF2">
    <property type="entry name" value="PEPTIDOGLYCAN D,D-TRANSPEPTIDASE MRDA"/>
    <property type="match status" value="1"/>
</dbReference>
<evidence type="ECO:0000256" key="8">
    <source>
        <dbReference type="ARBA" id="ARBA00022801"/>
    </source>
</evidence>
<keyword evidence="14" id="KW-0479">Metal-binding</keyword>
<accession>A0A431VTZ8</accession>
<reference evidence="17 18" key="1">
    <citation type="submission" date="2018-12" db="EMBL/GenBank/DDBJ databases">
        <authorList>
            <person name="Yu L."/>
        </authorList>
    </citation>
    <scope>NUCLEOTIDE SEQUENCE [LARGE SCALE GENOMIC DNA]</scope>
    <source>
        <strain evidence="17 18">HAW-EB5</strain>
    </source>
</reference>
<sequence>MAPKKRITMHDHAAEASLFKRRALFTFACVVVLLGILLTNLYHLQILSYTDYETRSNDNRIRVVPVAPSRGLIFDRHGKLLAENQPFFSLELIPEKVKDIPAALSELSTLIPLSADEQEDFQKSLKYHRRFKPLTLKNRLSESEVALFSVNRHRFPGISVVAGLKRHYPYNGMMTHALGYVGRINDRDRAALQRNDLWKNYAATKDIGKQGIEKFYENLLHGQPGHLEEEVNNRGRTIRTLKSVPPVPGQDIYLTLDLKLQEKAVELLNGRRGSVVAIDPRDGGILAMVSSPTYDPNLFVHGISSKAYNELLNSRSRPLINRATQGQYAPASTVKPHIALLGLEEKTITAKTRVWDPGFWQIPGVERKYRDWKRWGHGWVDVNSALVGSCDTYFYELAYKTGVDKIANFMQPFGFGERTGVDIFEESTGIMPSKDWKRMRYNQPWYIGDTISVGIGQGYWTTTPLQLANATAIMANKGKRFVPHLLRSIKDSTAKINSPVDEMAPIELKNPKNWDIINDAMRDTAHKKRFKDATYTAAMKTGTAQVINVAADEKYDADNIDEHLRDNALVIAYAPFENPKIVLAVVLENAGWGGANAGPVARALLDEYMLRDSWESIQ</sequence>
<evidence type="ECO:0000256" key="12">
    <source>
        <dbReference type="ARBA" id="ARBA00023136"/>
    </source>
</evidence>
<gene>
    <name evidence="14 17" type="primary">mrdA</name>
    <name evidence="17" type="ORF">EKG39_21580</name>
</gene>
<proteinExistence type="inferred from homology"/>
<dbReference type="GO" id="GO:0008658">
    <property type="term" value="F:penicillin binding"/>
    <property type="evidence" value="ECO:0007669"/>
    <property type="project" value="UniProtKB-UniRule"/>
</dbReference>
<evidence type="ECO:0000256" key="4">
    <source>
        <dbReference type="ARBA" id="ARBA00022519"/>
    </source>
</evidence>
<feature type="binding site" evidence="14">
    <location>
        <position position="390"/>
    </location>
    <ligand>
        <name>Zn(2+)</name>
        <dbReference type="ChEBI" id="CHEBI:29105"/>
    </ligand>
</feature>
<dbReference type="RefSeq" id="WP_126508062.1">
    <property type="nucleotide sequence ID" value="NZ_RXNV01000020.1"/>
</dbReference>
<dbReference type="GO" id="GO:0008360">
    <property type="term" value="P:regulation of cell shape"/>
    <property type="evidence" value="ECO:0007669"/>
    <property type="project" value="UniProtKB-KW"/>
</dbReference>
<feature type="active site" description="Acyl-ester intermediate" evidence="14">
    <location>
        <position position="332"/>
    </location>
</feature>
<dbReference type="SUPFAM" id="SSF56519">
    <property type="entry name" value="Penicillin binding protein dimerisation domain"/>
    <property type="match status" value="1"/>
</dbReference>
<comment type="subcellular location">
    <subcellularLocation>
        <location evidence="14">Cell inner membrane</location>
        <topology evidence="14">Single-pass membrane protein</topology>
    </subcellularLocation>
    <subcellularLocation>
        <location evidence="2">Cell membrane</location>
    </subcellularLocation>
    <subcellularLocation>
        <location evidence="1">Membrane</location>
        <topology evidence="1">Single-pass membrane protein</topology>
    </subcellularLocation>
</comment>
<evidence type="ECO:0000256" key="9">
    <source>
        <dbReference type="ARBA" id="ARBA00022960"/>
    </source>
</evidence>
<dbReference type="InterPro" id="IPR001460">
    <property type="entry name" value="PCN-bd_Tpept"/>
</dbReference>
<dbReference type="InterPro" id="IPR036138">
    <property type="entry name" value="PBP_dimer_sf"/>
</dbReference>
<organism evidence="17 18">
    <name type="scientific">Shewanella atlantica</name>
    <dbReference type="NCBI Taxonomy" id="271099"/>
    <lineage>
        <taxon>Bacteria</taxon>
        <taxon>Pseudomonadati</taxon>
        <taxon>Pseudomonadota</taxon>
        <taxon>Gammaproteobacteria</taxon>
        <taxon>Alteromonadales</taxon>
        <taxon>Shewanellaceae</taxon>
        <taxon>Shewanella</taxon>
    </lineage>
</organism>
<keyword evidence="5 14" id="KW-0121">Carboxypeptidase</keyword>
<dbReference type="GO" id="GO:0009252">
    <property type="term" value="P:peptidoglycan biosynthetic process"/>
    <property type="evidence" value="ECO:0007669"/>
    <property type="project" value="UniProtKB-UniRule"/>
</dbReference>
<dbReference type="GO" id="GO:0005886">
    <property type="term" value="C:plasma membrane"/>
    <property type="evidence" value="ECO:0007669"/>
    <property type="project" value="UniProtKB-SubCell"/>
</dbReference>
<feature type="binding site" evidence="14">
    <location>
        <position position="356"/>
    </location>
    <ligand>
        <name>Zn(2+)</name>
        <dbReference type="ChEBI" id="CHEBI:29105"/>
    </ligand>
</feature>
<protein>
    <recommendedName>
        <fullName evidence="14">Peptidoglycan D,D-transpeptidase MrdA</fullName>
        <ecNumber evidence="14">3.4.16.4</ecNumber>
    </recommendedName>
    <alternativeName>
        <fullName evidence="14">Penicillin-binding protein 2</fullName>
        <shortName evidence="14">PBP-2</shortName>
    </alternativeName>
</protein>
<feature type="binding site" evidence="14">
    <location>
        <position position="377"/>
    </location>
    <ligand>
        <name>Zn(2+)</name>
        <dbReference type="ChEBI" id="CHEBI:29105"/>
    </ligand>
</feature>
<dbReference type="Gene3D" id="3.30.1390.30">
    <property type="entry name" value="Penicillin-binding protein 2a, domain 3"/>
    <property type="match status" value="1"/>
</dbReference>
<feature type="domain" description="Penicillin-binding protein dimerisation" evidence="16">
    <location>
        <begin position="66"/>
        <end position="241"/>
    </location>
</feature>
<dbReference type="UniPathway" id="UPA00219"/>
<keyword evidence="14" id="KW-0862">Zinc</keyword>
<evidence type="ECO:0000256" key="5">
    <source>
        <dbReference type="ARBA" id="ARBA00022645"/>
    </source>
</evidence>
<dbReference type="Gene3D" id="3.90.1310.10">
    <property type="entry name" value="Penicillin-binding protein 2a (Domain 2)"/>
    <property type="match status" value="1"/>
</dbReference>
<evidence type="ECO:0000256" key="14">
    <source>
        <dbReference type="HAMAP-Rule" id="MF_02081"/>
    </source>
</evidence>
<feature type="domain" description="Penicillin-binding protein transpeptidase" evidence="15">
    <location>
        <begin position="273"/>
        <end position="605"/>
    </location>
</feature>
<keyword evidence="8 14" id="KW-0378">Hydrolase</keyword>
<dbReference type="EC" id="3.4.16.4" evidence="14"/>
<dbReference type="PANTHER" id="PTHR30627">
    <property type="entry name" value="PEPTIDOGLYCAN D,D-TRANSPEPTIDASE"/>
    <property type="match status" value="1"/>
</dbReference>
<comment type="function">
    <text evidence="14">Catalyzes cross-linking of the peptidoglycan cell wall.</text>
</comment>
<evidence type="ECO:0000259" key="15">
    <source>
        <dbReference type="Pfam" id="PF00905"/>
    </source>
</evidence>
<evidence type="ECO:0000256" key="2">
    <source>
        <dbReference type="ARBA" id="ARBA00004236"/>
    </source>
</evidence>
<dbReference type="Proteomes" id="UP000282060">
    <property type="component" value="Unassembled WGS sequence"/>
</dbReference>
<dbReference type="Gene3D" id="3.40.710.10">
    <property type="entry name" value="DD-peptidase/beta-lactamase superfamily"/>
    <property type="match status" value="1"/>
</dbReference>